<dbReference type="GeneID" id="40319489"/>
<evidence type="ECO:0000313" key="3">
    <source>
        <dbReference type="Proteomes" id="UP000284403"/>
    </source>
</evidence>
<reference evidence="2 3" key="1">
    <citation type="journal article" date="2018" name="BMC Genomics">
        <title>Genomic comparison of Trypanosoma conorhini and Trypanosoma rangeli to Trypanosoma cruzi strains of high and low virulence.</title>
        <authorList>
            <person name="Bradwell K.R."/>
            <person name="Koparde V.N."/>
            <person name="Matveyev A.V."/>
            <person name="Serrano M.G."/>
            <person name="Alves J.M."/>
            <person name="Parikh H."/>
            <person name="Huang B."/>
            <person name="Lee V."/>
            <person name="Espinosa-Alvarez O."/>
            <person name="Ortiz P.A."/>
            <person name="Costa-Martins A.G."/>
            <person name="Teixeira M.M."/>
            <person name="Buck G.A."/>
        </authorList>
    </citation>
    <scope>NUCLEOTIDE SEQUENCE [LARGE SCALE GENOMIC DNA]</scope>
    <source>
        <strain evidence="2 3">025E</strain>
    </source>
</reference>
<feature type="region of interest" description="Disordered" evidence="1">
    <location>
        <begin position="87"/>
        <end position="108"/>
    </location>
</feature>
<feature type="region of interest" description="Disordered" evidence="1">
    <location>
        <begin position="202"/>
        <end position="250"/>
    </location>
</feature>
<feature type="region of interest" description="Disordered" evidence="1">
    <location>
        <begin position="277"/>
        <end position="315"/>
    </location>
</feature>
<organism evidence="2 3">
    <name type="scientific">Trypanosoma conorhini</name>
    <dbReference type="NCBI Taxonomy" id="83891"/>
    <lineage>
        <taxon>Eukaryota</taxon>
        <taxon>Discoba</taxon>
        <taxon>Euglenozoa</taxon>
        <taxon>Kinetoplastea</taxon>
        <taxon>Metakinetoplastina</taxon>
        <taxon>Trypanosomatida</taxon>
        <taxon>Trypanosomatidae</taxon>
        <taxon>Trypanosoma</taxon>
    </lineage>
</organism>
<accession>A0A422PA72</accession>
<feature type="compositionally biased region" description="Low complexity" evidence="1">
    <location>
        <begin position="44"/>
        <end position="58"/>
    </location>
</feature>
<feature type="region of interest" description="Disordered" evidence="1">
    <location>
        <begin position="33"/>
        <end position="62"/>
    </location>
</feature>
<sequence>MSCNAGGSNLSGNDLVDWLDVLPFYAFDFQAETSRPPPGGSGSPGAAPHSSSSSSSSGTPDAFTWERDAACVPLSVQLGAGAGPGEPLPLCRPSTALQLRGPRSPTGRVTATLHRSNSVDVYGRVVTRHSITSHPRPGLRVEIPEDNPEEYHLELATLLQQKQSGRNSLRGPEVVLSAGNCGGGEEGSGSRSQSVTLLLPPSITHTRGSLGAEDALPSDPPLGTSRQLLGAESREKYQPCTTPSHRDSPDARALAAKAVKTSSYSVAPVVRVRGVAERKRVAGGARPRHEKPHNGNSTINTSRKGKENPPQGSCISRLFCMS</sequence>
<keyword evidence="3" id="KW-1185">Reference proteome</keyword>
<protein>
    <submittedName>
        <fullName evidence="2">2,4-dienoyl-CoA reductase-like protein</fullName>
    </submittedName>
</protein>
<dbReference type="RefSeq" id="XP_029227213.1">
    <property type="nucleotide sequence ID" value="XM_029372768.1"/>
</dbReference>
<name>A0A422PA72_9TRYP</name>
<dbReference type="EMBL" id="MKKU01000357">
    <property type="protein sequence ID" value="RNF14621.1"/>
    <property type="molecule type" value="Genomic_DNA"/>
</dbReference>
<dbReference type="AlphaFoldDB" id="A0A422PA72"/>
<proteinExistence type="predicted"/>
<dbReference type="OrthoDB" id="248867at2759"/>
<evidence type="ECO:0000256" key="1">
    <source>
        <dbReference type="SAM" id="MobiDB-lite"/>
    </source>
</evidence>
<dbReference type="Proteomes" id="UP000284403">
    <property type="component" value="Unassembled WGS sequence"/>
</dbReference>
<evidence type="ECO:0000313" key="2">
    <source>
        <dbReference type="EMBL" id="RNF14621.1"/>
    </source>
</evidence>
<comment type="caution">
    <text evidence="2">The sequence shown here is derived from an EMBL/GenBank/DDBJ whole genome shotgun (WGS) entry which is preliminary data.</text>
</comment>
<gene>
    <name evidence="2" type="ORF">Tco025E_05878</name>
</gene>